<dbReference type="EMBL" id="BPVZ01000426">
    <property type="protein sequence ID" value="GKV51038.1"/>
    <property type="molecule type" value="Genomic_DNA"/>
</dbReference>
<sequence>MCHVGYDVALNDDVALIGGTHRQVKLSCSLNFLFSISAIQCLYLFYSFLVSAVLLESLYCNPYINPTAGLKVAVEWSWIGSVLDHTMVDHHDVENVSLLCCSIYHAQDPSAVTVHPSSVEKNLAERIHKFKGWYGDKQRKVFRVWVDHGLSIQIGSSTWLVNFDKWEQCGNVRCYCATTGKISAKEGNGSHGLT</sequence>
<dbReference type="PANTHER" id="PTHR46521:SF4">
    <property type="entry name" value="SUCROSE-PHOSPHATASE 2-RELATED"/>
    <property type="match status" value="1"/>
</dbReference>
<keyword evidence="1" id="KW-0472">Membrane</keyword>
<dbReference type="Proteomes" id="UP001054252">
    <property type="component" value="Unassembled WGS sequence"/>
</dbReference>
<comment type="caution">
    <text evidence="3">The sequence shown here is derived from an EMBL/GenBank/DDBJ whole genome shotgun (WGS) entry which is preliminary data.</text>
</comment>
<feature type="domain" description="Sucrose-phosphatase C-terminal" evidence="2">
    <location>
        <begin position="92"/>
        <end position="188"/>
    </location>
</feature>
<dbReference type="SUPFAM" id="SSF54427">
    <property type="entry name" value="NTF2-like"/>
    <property type="match status" value="1"/>
</dbReference>
<dbReference type="InterPro" id="IPR051518">
    <property type="entry name" value="Sucrose_Phosphatase"/>
</dbReference>
<evidence type="ECO:0000313" key="4">
    <source>
        <dbReference type="Proteomes" id="UP001054252"/>
    </source>
</evidence>
<proteinExistence type="predicted"/>
<dbReference type="AlphaFoldDB" id="A0AAV5MM38"/>
<name>A0AAV5MM38_9ROSI</name>
<dbReference type="InterPro" id="IPR032710">
    <property type="entry name" value="NTF2-like_dom_sf"/>
</dbReference>
<keyword evidence="1" id="KW-0812">Transmembrane</keyword>
<organism evidence="3 4">
    <name type="scientific">Rubroshorea leprosula</name>
    <dbReference type="NCBI Taxonomy" id="152421"/>
    <lineage>
        <taxon>Eukaryota</taxon>
        <taxon>Viridiplantae</taxon>
        <taxon>Streptophyta</taxon>
        <taxon>Embryophyta</taxon>
        <taxon>Tracheophyta</taxon>
        <taxon>Spermatophyta</taxon>
        <taxon>Magnoliopsida</taxon>
        <taxon>eudicotyledons</taxon>
        <taxon>Gunneridae</taxon>
        <taxon>Pentapetalae</taxon>
        <taxon>rosids</taxon>
        <taxon>malvids</taxon>
        <taxon>Malvales</taxon>
        <taxon>Dipterocarpaceae</taxon>
        <taxon>Rubroshorea</taxon>
    </lineage>
</organism>
<keyword evidence="4" id="KW-1185">Reference proteome</keyword>
<evidence type="ECO:0000313" key="3">
    <source>
        <dbReference type="EMBL" id="GKV51038.1"/>
    </source>
</evidence>
<keyword evidence="1" id="KW-1133">Transmembrane helix</keyword>
<feature type="transmembrane region" description="Helical" evidence="1">
    <location>
        <begin position="32"/>
        <end position="55"/>
    </location>
</feature>
<evidence type="ECO:0000259" key="2">
    <source>
        <dbReference type="Pfam" id="PF08472"/>
    </source>
</evidence>
<evidence type="ECO:0000256" key="1">
    <source>
        <dbReference type="SAM" id="Phobius"/>
    </source>
</evidence>
<reference evidence="3 4" key="1">
    <citation type="journal article" date="2021" name="Commun. Biol.">
        <title>The genome of Shorea leprosula (Dipterocarpaceae) highlights the ecological relevance of drought in aseasonal tropical rainforests.</title>
        <authorList>
            <person name="Ng K.K.S."/>
            <person name="Kobayashi M.J."/>
            <person name="Fawcett J.A."/>
            <person name="Hatakeyama M."/>
            <person name="Paape T."/>
            <person name="Ng C.H."/>
            <person name="Ang C.C."/>
            <person name="Tnah L.H."/>
            <person name="Lee C.T."/>
            <person name="Nishiyama T."/>
            <person name="Sese J."/>
            <person name="O'Brien M.J."/>
            <person name="Copetti D."/>
            <person name="Mohd Noor M.I."/>
            <person name="Ong R.C."/>
            <person name="Putra M."/>
            <person name="Sireger I.Z."/>
            <person name="Indrioko S."/>
            <person name="Kosugi Y."/>
            <person name="Izuno A."/>
            <person name="Isagi Y."/>
            <person name="Lee S.L."/>
            <person name="Shimizu K.K."/>
        </authorList>
    </citation>
    <scope>NUCLEOTIDE SEQUENCE [LARGE SCALE GENOMIC DNA]</scope>
    <source>
        <strain evidence="3">214</strain>
    </source>
</reference>
<dbReference type="GO" id="GO:0005986">
    <property type="term" value="P:sucrose biosynthetic process"/>
    <property type="evidence" value="ECO:0007669"/>
    <property type="project" value="InterPro"/>
</dbReference>
<accession>A0AAV5MM38</accession>
<gene>
    <name evidence="3" type="ORF">SLEP1_g57716</name>
</gene>
<protein>
    <recommendedName>
        <fullName evidence="2">Sucrose-phosphatase C-terminal domain-containing protein</fullName>
    </recommendedName>
</protein>
<dbReference type="PANTHER" id="PTHR46521">
    <property type="entry name" value="SUCROSE-PHOSPHATASE 2-RELATED"/>
    <property type="match status" value="1"/>
</dbReference>
<dbReference type="Pfam" id="PF08472">
    <property type="entry name" value="S6PP_C"/>
    <property type="match status" value="1"/>
</dbReference>
<dbReference type="GO" id="GO:0050307">
    <property type="term" value="F:sucrose-phosphate phosphatase activity"/>
    <property type="evidence" value="ECO:0007669"/>
    <property type="project" value="InterPro"/>
</dbReference>
<dbReference type="InterPro" id="IPR013679">
    <property type="entry name" value="SPP_C"/>
</dbReference>